<dbReference type="Gene3D" id="3.40.50.1950">
    <property type="entry name" value="Flavin prenyltransferase-like"/>
    <property type="match status" value="1"/>
</dbReference>
<dbReference type="GO" id="GO:0004633">
    <property type="term" value="F:phosphopantothenoylcysteine decarboxylase activity"/>
    <property type="evidence" value="ECO:0007669"/>
    <property type="project" value="UniProtKB-EC"/>
</dbReference>
<dbReference type="InterPro" id="IPR036551">
    <property type="entry name" value="Flavin_trans-like"/>
</dbReference>
<name>A0A7V4WV80_CALAY</name>
<dbReference type="PANTHER" id="PTHR14359:SF6">
    <property type="entry name" value="PHOSPHOPANTOTHENOYLCYSTEINE DECARBOXYLASE"/>
    <property type="match status" value="1"/>
</dbReference>
<dbReference type="GO" id="GO:0015937">
    <property type="term" value="P:coenzyme A biosynthetic process"/>
    <property type="evidence" value="ECO:0007669"/>
    <property type="project" value="TreeGrafter"/>
</dbReference>
<dbReference type="AlphaFoldDB" id="A0A7V4WV80"/>
<dbReference type="Pfam" id="PF02441">
    <property type="entry name" value="Flavoprotein"/>
    <property type="match status" value="1"/>
</dbReference>
<evidence type="ECO:0000259" key="1">
    <source>
        <dbReference type="Pfam" id="PF02441"/>
    </source>
</evidence>
<keyword evidence="2" id="KW-0456">Lyase</keyword>
<accession>A0A7V4WV80</accession>
<organism evidence="2">
    <name type="scientific">Caldithrix abyssi</name>
    <dbReference type="NCBI Taxonomy" id="187145"/>
    <lineage>
        <taxon>Bacteria</taxon>
        <taxon>Pseudomonadati</taxon>
        <taxon>Calditrichota</taxon>
        <taxon>Calditrichia</taxon>
        <taxon>Calditrichales</taxon>
        <taxon>Calditrichaceae</taxon>
        <taxon>Caldithrix</taxon>
    </lineage>
</organism>
<dbReference type="Proteomes" id="UP000885779">
    <property type="component" value="Unassembled WGS sequence"/>
</dbReference>
<gene>
    <name evidence="2" type="ORF">ENK44_09575</name>
</gene>
<dbReference type="InterPro" id="IPR003382">
    <property type="entry name" value="Flavoprotein"/>
</dbReference>
<protein>
    <submittedName>
        <fullName evidence="2">Phosphopantothenoylcysteine decarboxylase</fullName>
        <ecNumber evidence="2">4.1.1.36</ecNumber>
    </submittedName>
</protein>
<feature type="domain" description="Flavoprotein" evidence="1">
    <location>
        <begin position="1"/>
        <end position="167"/>
    </location>
</feature>
<dbReference type="EMBL" id="DRQG01000089">
    <property type="protein sequence ID" value="HGY55940.1"/>
    <property type="molecule type" value="Genomic_DNA"/>
</dbReference>
<dbReference type="PANTHER" id="PTHR14359">
    <property type="entry name" value="HOMO-OLIGOMERIC FLAVIN CONTAINING CYS DECARBOXYLASE FAMILY"/>
    <property type="match status" value="1"/>
</dbReference>
<dbReference type="GO" id="GO:0010181">
    <property type="term" value="F:FMN binding"/>
    <property type="evidence" value="ECO:0007669"/>
    <property type="project" value="TreeGrafter"/>
</dbReference>
<comment type="caution">
    <text evidence="2">The sequence shown here is derived from an EMBL/GenBank/DDBJ whole genome shotgun (WGS) entry which is preliminary data.</text>
</comment>
<sequence>MKLLIGITSSIAAYRIPNLVSQLVKEGHEVKTIVTEKAKAFVAPQALAVMSRNPCYDDAQEWGNTNQVLHIELAKWCDAMLIAPLTANTLAKMANGLCDNLLTSAVRALGKKPLILAPAMNTAMWENPITAEHLARLKKYFNVTVIDPIYKKLVDGDEGIGALAEDETIIHVINEMLSAGEME</sequence>
<dbReference type="GO" id="GO:0071513">
    <property type="term" value="C:phosphopantothenoylcysteine decarboxylase complex"/>
    <property type="evidence" value="ECO:0007669"/>
    <property type="project" value="TreeGrafter"/>
</dbReference>
<dbReference type="SUPFAM" id="SSF52507">
    <property type="entry name" value="Homo-oligomeric flavin-containing Cys decarboxylases, HFCD"/>
    <property type="match status" value="1"/>
</dbReference>
<dbReference type="EC" id="4.1.1.36" evidence="2"/>
<reference evidence="2" key="1">
    <citation type="journal article" date="2020" name="mSystems">
        <title>Genome- and Community-Level Interaction Insights into Carbon Utilization and Element Cycling Functions of Hydrothermarchaeota in Hydrothermal Sediment.</title>
        <authorList>
            <person name="Zhou Z."/>
            <person name="Liu Y."/>
            <person name="Xu W."/>
            <person name="Pan J."/>
            <person name="Luo Z.H."/>
            <person name="Li M."/>
        </authorList>
    </citation>
    <scope>NUCLEOTIDE SEQUENCE [LARGE SCALE GENOMIC DNA]</scope>
    <source>
        <strain evidence="2">HyVt-577</strain>
    </source>
</reference>
<evidence type="ECO:0000313" key="2">
    <source>
        <dbReference type="EMBL" id="HGY55940.1"/>
    </source>
</evidence>
<proteinExistence type="predicted"/>